<reference evidence="2 3" key="1">
    <citation type="journal article" date="2020" name="ISME J.">
        <title>Uncovering the hidden diversity of litter-decomposition mechanisms in mushroom-forming fungi.</title>
        <authorList>
            <person name="Floudas D."/>
            <person name="Bentzer J."/>
            <person name="Ahren D."/>
            <person name="Johansson T."/>
            <person name="Persson P."/>
            <person name="Tunlid A."/>
        </authorList>
    </citation>
    <scope>NUCLEOTIDE SEQUENCE [LARGE SCALE GENOMIC DNA]</scope>
    <source>
        <strain evidence="2 3">CBS 175.51</strain>
    </source>
</reference>
<evidence type="ECO:0000259" key="1">
    <source>
        <dbReference type="PROSITE" id="PS50181"/>
    </source>
</evidence>
<dbReference type="EMBL" id="JAACJK010000115">
    <property type="protein sequence ID" value="KAF5331254.1"/>
    <property type="molecule type" value="Genomic_DNA"/>
</dbReference>
<name>A0A8H5BXY4_9AGAR</name>
<dbReference type="PROSITE" id="PS50181">
    <property type="entry name" value="FBOX"/>
    <property type="match status" value="1"/>
</dbReference>
<organism evidence="2 3">
    <name type="scientific">Ephemerocybe angulata</name>
    <dbReference type="NCBI Taxonomy" id="980116"/>
    <lineage>
        <taxon>Eukaryota</taxon>
        <taxon>Fungi</taxon>
        <taxon>Dikarya</taxon>
        <taxon>Basidiomycota</taxon>
        <taxon>Agaricomycotina</taxon>
        <taxon>Agaricomycetes</taxon>
        <taxon>Agaricomycetidae</taxon>
        <taxon>Agaricales</taxon>
        <taxon>Agaricineae</taxon>
        <taxon>Psathyrellaceae</taxon>
        <taxon>Ephemerocybe</taxon>
    </lineage>
</organism>
<dbReference type="SUPFAM" id="SSF101908">
    <property type="entry name" value="Putative isomerase YbhE"/>
    <property type="match status" value="1"/>
</dbReference>
<dbReference type="InterPro" id="IPR001810">
    <property type="entry name" value="F-box_dom"/>
</dbReference>
<evidence type="ECO:0000313" key="3">
    <source>
        <dbReference type="Proteomes" id="UP000541558"/>
    </source>
</evidence>
<keyword evidence="3" id="KW-1185">Reference proteome</keyword>
<dbReference type="OrthoDB" id="2688364at2759"/>
<protein>
    <recommendedName>
        <fullName evidence="1">F-box domain-containing protein</fullName>
    </recommendedName>
</protein>
<dbReference type="SUPFAM" id="SSF81383">
    <property type="entry name" value="F-box domain"/>
    <property type="match status" value="1"/>
</dbReference>
<sequence length="489" mass="54716">MSENSSRGILALPLELHLCIIQELHAPDVLNLGQTCNAIRSSVNQRRVWEAALRATCRLNQLFEPSYYPLEDLDLPELQRAALEPWRRSASFALGSRSDSPSRDEGSVASRNVLRKKIKLESDSVDEFVEVYIVPGGRYVLGITGKCICLWDLGQIGKLPWDAMQERLKPTSIMRVTQGRNIWSMSAPKAVDITSFRFATSENETDLRVYEVGPLPDVGSIREIAKLEGISRDLSLNDFWLQGNSLVCDFDGGMVVWDFVESRYIAIKSRGGEVSKITTNGNLIIAWAGPNIGVWTMPPLKPLETSSSEFRELLSEDFTNGIDFDTIQQDEHRLGPGETYLPSAWYSFPPDALEYVVLHPNYNKKTIEWERVLLDVTAGEGSHIRCSQTLFTMDLKHGPQDDEPHRILCGSFATVVAQDSFPPRVGILHSVGDDARSNGANRVQYAFKDLGALYLGDFSYCPPTGRVAFIPYQYTPTSNYCITIMSLAY</sequence>
<dbReference type="AlphaFoldDB" id="A0A8H5BXY4"/>
<dbReference type="Pfam" id="PF00646">
    <property type="entry name" value="F-box"/>
    <property type="match status" value="1"/>
</dbReference>
<feature type="domain" description="F-box" evidence="1">
    <location>
        <begin position="6"/>
        <end position="52"/>
    </location>
</feature>
<accession>A0A8H5BXY4</accession>
<evidence type="ECO:0000313" key="2">
    <source>
        <dbReference type="EMBL" id="KAF5331254.1"/>
    </source>
</evidence>
<comment type="caution">
    <text evidence="2">The sequence shown here is derived from an EMBL/GenBank/DDBJ whole genome shotgun (WGS) entry which is preliminary data.</text>
</comment>
<dbReference type="InterPro" id="IPR036047">
    <property type="entry name" value="F-box-like_dom_sf"/>
</dbReference>
<gene>
    <name evidence="2" type="ORF">D9611_013106</name>
</gene>
<proteinExistence type="predicted"/>
<dbReference type="Proteomes" id="UP000541558">
    <property type="component" value="Unassembled WGS sequence"/>
</dbReference>